<dbReference type="Gene3D" id="3.90.226.10">
    <property type="entry name" value="2-enoyl-CoA Hydratase, Chain A, domain 1"/>
    <property type="match status" value="1"/>
</dbReference>
<dbReference type="AlphaFoldDB" id="A0AAD9RN14"/>
<evidence type="ECO:0008006" key="6">
    <source>
        <dbReference type="Google" id="ProtNLM"/>
    </source>
</evidence>
<gene>
    <name evidence="4" type="ORF">KPH14_004987</name>
</gene>
<dbReference type="InterPro" id="IPR001753">
    <property type="entry name" value="Enoyl-CoA_hydra/iso"/>
</dbReference>
<evidence type="ECO:0000256" key="3">
    <source>
        <dbReference type="ARBA" id="ARBA00023235"/>
    </source>
</evidence>
<dbReference type="Proteomes" id="UP001258017">
    <property type="component" value="Unassembled WGS sequence"/>
</dbReference>
<evidence type="ECO:0000313" key="5">
    <source>
        <dbReference type="Proteomes" id="UP001258017"/>
    </source>
</evidence>
<dbReference type="EMBL" id="JAIFRP010000031">
    <property type="protein sequence ID" value="KAK2582717.1"/>
    <property type="molecule type" value="Genomic_DNA"/>
</dbReference>
<dbReference type="PANTHER" id="PTHR43684:SF1">
    <property type="entry name" value="ENOYL-COA DELTA ISOMERASE 2"/>
    <property type="match status" value="1"/>
</dbReference>
<evidence type="ECO:0000313" key="4">
    <source>
        <dbReference type="EMBL" id="KAK2582717.1"/>
    </source>
</evidence>
<name>A0AAD9RN14_9HYME</name>
<dbReference type="PANTHER" id="PTHR43684">
    <property type="match status" value="1"/>
</dbReference>
<comment type="caution">
    <text evidence="4">The sequence shown here is derived from an EMBL/GenBank/DDBJ whole genome shotgun (WGS) entry which is preliminary data.</text>
</comment>
<dbReference type="InterPro" id="IPR051053">
    <property type="entry name" value="ECH/Chromodomain_protein"/>
</dbReference>
<keyword evidence="5" id="KW-1185">Reference proteome</keyword>
<comment type="subcellular location">
    <subcellularLocation>
        <location evidence="1">Peroxisome</location>
    </subcellularLocation>
</comment>
<accession>A0AAD9RN14</accession>
<organism evidence="4 5">
    <name type="scientific">Odynerus spinipes</name>
    <dbReference type="NCBI Taxonomy" id="1348599"/>
    <lineage>
        <taxon>Eukaryota</taxon>
        <taxon>Metazoa</taxon>
        <taxon>Ecdysozoa</taxon>
        <taxon>Arthropoda</taxon>
        <taxon>Hexapoda</taxon>
        <taxon>Insecta</taxon>
        <taxon>Pterygota</taxon>
        <taxon>Neoptera</taxon>
        <taxon>Endopterygota</taxon>
        <taxon>Hymenoptera</taxon>
        <taxon>Apocrita</taxon>
        <taxon>Aculeata</taxon>
        <taxon>Vespoidea</taxon>
        <taxon>Vespidae</taxon>
        <taxon>Eumeninae</taxon>
        <taxon>Odynerus</taxon>
    </lineage>
</organism>
<sequence>MNTEGDIIRIRVENGIEKIILNKPKKKNAITKKMYIDMANILNDLSKDESVHMVVLTGTGDFFTSGNDFSDLFNMDKDSTSSLMEQLTSFKNFIDAIITFPKLLVALVNGPGIGVGTTMLGLFDMVYASDKAYFYTPFSKLGLVAEGCSTYTFPKIMGPNKASNMLYFSYKMDVKEAKECGLVSEIYKDVEEVWTYLRRLNQLSIESIMATKRLVQKWNKETLLKVNKIEVEELINRCGSADLAERLSHFILNKSKL</sequence>
<dbReference type="GO" id="GO:0004165">
    <property type="term" value="F:delta(3)-delta(2)-enoyl-CoA isomerase activity"/>
    <property type="evidence" value="ECO:0007669"/>
    <property type="project" value="UniProtKB-ARBA"/>
</dbReference>
<keyword evidence="3" id="KW-0413">Isomerase</keyword>
<proteinExistence type="predicted"/>
<dbReference type="CDD" id="cd06558">
    <property type="entry name" value="crotonase-like"/>
    <property type="match status" value="1"/>
</dbReference>
<reference evidence="4" key="1">
    <citation type="submission" date="2021-08" db="EMBL/GenBank/DDBJ databases">
        <authorList>
            <person name="Misof B."/>
            <person name="Oliver O."/>
            <person name="Podsiadlowski L."/>
            <person name="Donath A."/>
            <person name="Peters R."/>
            <person name="Mayer C."/>
            <person name="Rust J."/>
            <person name="Gunkel S."/>
            <person name="Lesny P."/>
            <person name="Martin S."/>
            <person name="Oeyen J.P."/>
            <person name="Petersen M."/>
            <person name="Panagiotis P."/>
            <person name="Wilbrandt J."/>
            <person name="Tanja T."/>
        </authorList>
    </citation>
    <scope>NUCLEOTIDE SEQUENCE</scope>
    <source>
        <strain evidence="4">GBR_01_08_01A</strain>
        <tissue evidence="4">Thorax + abdomen</tissue>
    </source>
</reference>
<dbReference type="SUPFAM" id="SSF52096">
    <property type="entry name" value="ClpP/crotonase"/>
    <property type="match status" value="1"/>
</dbReference>
<evidence type="ECO:0000256" key="1">
    <source>
        <dbReference type="ARBA" id="ARBA00004275"/>
    </source>
</evidence>
<dbReference type="InterPro" id="IPR029045">
    <property type="entry name" value="ClpP/crotonase-like_dom_sf"/>
</dbReference>
<dbReference type="InterPro" id="IPR014748">
    <property type="entry name" value="Enoyl-CoA_hydra_C"/>
</dbReference>
<evidence type="ECO:0000256" key="2">
    <source>
        <dbReference type="ARBA" id="ARBA00023140"/>
    </source>
</evidence>
<reference evidence="4" key="2">
    <citation type="journal article" date="2023" name="Commun. Biol.">
        <title>Intrasexual cuticular hydrocarbon dimorphism in a wasp sheds light on hydrocarbon biosynthesis genes in Hymenoptera.</title>
        <authorList>
            <person name="Moris V.C."/>
            <person name="Podsiadlowski L."/>
            <person name="Martin S."/>
            <person name="Oeyen J.P."/>
            <person name="Donath A."/>
            <person name="Petersen M."/>
            <person name="Wilbrandt J."/>
            <person name="Misof B."/>
            <person name="Liedtke D."/>
            <person name="Thamm M."/>
            <person name="Scheiner R."/>
            <person name="Schmitt T."/>
            <person name="Niehuis O."/>
        </authorList>
    </citation>
    <scope>NUCLEOTIDE SEQUENCE</scope>
    <source>
        <strain evidence="4">GBR_01_08_01A</strain>
    </source>
</reference>
<protein>
    <recommendedName>
        <fullName evidence="6">Enoyl-CoA delta isomerase 2, mitochondrial</fullName>
    </recommendedName>
</protein>
<dbReference type="Pfam" id="PF00378">
    <property type="entry name" value="ECH_1"/>
    <property type="match status" value="1"/>
</dbReference>
<keyword evidence="2" id="KW-0576">Peroxisome</keyword>
<dbReference type="Gene3D" id="1.10.12.10">
    <property type="entry name" value="Lyase 2-enoyl-coa Hydratase, Chain A, domain 2"/>
    <property type="match status" value="1"/>
</dbReference>
<dbReference type="GO" id="GO:0005777">
    <property type="term" value="C:peroxisome"/>
    <property type="evidence" value="ECO:0007669"/>
    <property type="project" value="UniProtKB-SubCell"/>
</dbReference>